<evidence type="ECO:0000256" key="1">
    <source>
        <dbReference type="SAM" id="SignalP"/>
    </source>
</evidence>
<feature type="chain" id="PRO_5031460995" description="PepSY domain-containing protein" evidence="1">
    <location>
        <begin position="24"/>
        <end position="174"/>
    </location>
</feature>
<protein>
    <recommendedName>
        <fullName evidence="3">PepSY domain-containing protein</fullName>
    </recommendedName>
</protein>
<reference evidence="2" key="1">
    <citation type="journal article" date="2020" name="mSystems">
        <title>Genome- and Community-Level Interaction Insights into Carbon Utilization and Element Cycling Functions of Hydrothermarchaeota in Hydrothermal Sediment.</title>
        <authorList>
            <person name="Zhou Z."/>
            <person name="Liu Y."/>
            <person name="Xu W."/>
            <person name="Pan J."/>
            <person name="Luo Z.H."/>
            <person name="Li M."/>
        </authorList>
    </citation>
    <scope>NUCLEOTIDE SEQUENCE [LARGE SCALE GENOMIC DNA]</scope>
    <source>
        <strain evidence="2">SpSt-767</strain>
    </source>
</reference>
<dbReference type="PROSITE" id="PS51257">
    <property type="entry name" value="PROKAR_LIPOPROTEIN"/>
    <property type="match status" value="1"/>
</dbReference>
<feature type="signal peptide" evidence="1">
    <location>
        <begin position="1"/>
        <end position="23"/>
    </location>
</feature>
<keyword evidence="1" id="KW-0732">Signal</keyword>
<comment type="caution">
    <text evidence="2">The sequence shown here is derived from an EMBL/GenBank/DDBJ whole genome shotgun (WGS) entry which is preliminary data.</text>
</comment>
<proteinExistence type="predicted"/>
<sequence length="174" mass="18453">MKAITTVAGLLALSLLLSCPASAKKDKGQAYQIPPTVTAEQAKAAVTGALPQLSLGKPFTKQGKRGNINLEIPLMWQDKVVGRVRLNPLTGEVLVKGQRAEAQKLSVSPEQATAAAQKILPNLQVGSAWLGKQGEWKVPLLYQGAVVTEMSVHGQNGSILPDFKAARDATMFGK</sequence>
<gene>
    <name evidence="2" type="ORF">ENV52_11055</name>
</gene>
<name>A0A7V6DQG9_9BACT</name>
<accession>A0A7V6DQG9</accession>
<evidence type="ECO:0008006" key="3">
    <source>
        <dbReference type="Google" id="ProtNLM"/>
    </source>
</evidence>
<dbReference type="EMBL" id="DTGR01000174">
    <property type="protein sequence ID" value="HHS30224.1"/>
    <property type="molecule type" value="Genomic_DNA"/>
</dbReference>
<dbReference type="AlphaFoldDB" id="A0A7V6DQG9"/>
<organism evidence="2">
    <name type="scientific">Desulfobacca acetoxidans</name>
    <dbReference type="NCBI Taxonomy" id="60893"/>
    <lineage>
        <taxon>Bacteria</taxon>
        <taxon>Pseudomonadati</taxon>
        <taxon>Thermodesulfobacteriota</taxon>
        <taxon>Desulfobaccia</taxon>
        <taxon>Desulfobaccales</taxon>
        <taxon>Desulfobaccaceae</taxon>
        <taxon>Desulfobacca</taxon>
    </lineage>
</organism>
<evidence type="ECO:0000313" key="2">
    <source>
        <dbReference type="EMBL" id="HHS30224.1"/>
    </source>
</evidence>